<dbReference type="InterPro" id="IPR001173">
    <property type="entry name" value="Glyco_trans_2-like"/>
</dbReference>
<dbReference type="PANTHER" id="PTHR22916:SF3">
    <property type="entry name" value="UDP-GLCNAC:BETAGAL BETA-1,3-N-ACETYLGLUCOSAMINYLTRANSFERASE-LIKE PROTEIN 1"/>
    <property type="match status" value="1"/>
</dbReference>
<sequence length="822" mass="93086">MFKTTPLRAPPMDPIKISLVLWRMCVSSDYRLVRLRKVFDPGYYLALAGGDEREAVDPLWYYLQLTGDDLFTPDLAARGWRQLADPHPLFDTAYYLLRYFPEGLKMNPLVHYLRIGWKKGLHPGPFFDPEIYRRRSGWRNGDPLTHYSRYGAAAAISPGRGFDIDWYLDRNPTLVSVKHEIIKHYKLHGARIGKSPLPLFDPAYYLQQIVDSRGTEDLPSDPLASFLTSATLFQRPAPWFDPAYYIHDDSSLETAAEALLHYVARGVYQKKACDAKRDALTENPKISILVPVYNPDPHFLRNSIRSVLYQTYDNWELCLADDCSTRDGVREILEDWAAKDDRIKVTYLDSNSGISGATNAAATLATGDYIGFLDNDDELAPDCLYQVVENICETGAELVYTDEDLIGDDGTRLSIFRKPDFNEELLLSHNYITHFVVVSRKIFEQVGGLATEFDGAQDYDLMLKISEKADTISHIPEILYHWRASETSTSINHEQKSYAHQAGRKALDAAISRRKIQARAEDSGLNFFYRLAYCVDSGATVAVFVWIPEITAEYIHSLAELFKTTASLKVRLIAVSSLPELHSRVVSEFPEAAREIEAGRLKIVKADAGLSKAGALAQAIEECVDDYIAFVELPFQRLCENWTEMLMGAARNRDVGMVRGRITFDGTDGVSYAVPDLDDVSLSAYYRFLLDHPLHVNGMHCSQETGCCGWELVLMRREVYRASNGLDWENFPMLFAMADLALKIKGCGRKIVYIPDAGVDFSNEVQATDAPELEAEKKMFQQKWYRRLAGHDAGYNRGVLEDNGVDQAMFHLWYTGREEIVE</sequence>
<protein>
    <submittedName>
        <fullName evidence="2">Glycosyltransferase involved in cell wall bisynthesis</fullName>
    </submittedName>
</protein>
<dbReference type="Proteomes" id="UP000199073">
    <property type="component" value="Unassembled WGS sequence"/>
</dbReference>
<dbReference type="Gene3D" id="3.90.550.10">
    <property type="entry name" value="Spore Coat Polysaccharide Biosynthesis Protein SpsA, Chain A"/>
    <property type="match status" value="2"/>
</dbReference>
<dbReference type="AlphaFoldDB" id="A0A1H0QB18"/>
<dbReference type="SUPFAM" id="SSF53448">
    <property type="entry name" value="Nucleotide-diphospho-sugar transferases"/>
    <property type="match status" value="2"/>
</dbReference>
<accession>A0A1H0QB18</accession>
<feature type="domain" description="Glycosyltransferase 2-like" evidence="1">
    <location>
        <begin position="287"/>
        <end position="446"/>
    </location>
</feature>
<evidence type="ECO:0000259" key="1">
    <source>
        <dbReference type="Pfam" id="PF00535"/>
    </source>
</evidence>
<evidence type="ECO:0000313" key="2">
    <source>
        <dbReference type="EMBL" id="SDP14534.1"/>
    </source>
</evidence>
<dbReference type="EMBL" id="FNJI01000011">
    <property type="protein sequence ID" value="SDP14534.1"/>
    <property type="molecule type" value="Genomic_DNA"/>
</dbReference>
<evidence type="ECO:0000313" key="3">
    <source>
        <dbReference type="Proteomes" id="UP000199073"/>
    </source>
</evidence>
<dbReference type="CDD" id="cd04184">
    <property type="entry name" value="GT2_RfbC_Mx_like"/>
    <property type="match status" value="1"/>
</dbReference>
<proteinExistence type="predicted"/>
<name>A0A1H0QB18_9BACT</name>
<keyword evidence="3" id="KW-1185">Reference proteome</keyword>
<dbReference type="GO" id="GO:0016758">
    <property type="term" value="F:hexosyltransferase activity"/>
    <property type="evidence" value="ECO:0007669"/>
    <property type="project" value="UniProtKB-ARBA"/>
</dbReference>
<gene>
    <name evidence="2" type="ORF">SAMN05660330_01928</name>
</gene>
<reference evidence="2 3" key="1">
    <citation type="submission" date="2016-10" db="EMBL/GenBank/DDBJ databases">
        <authorList>
            <person name="de Groot N.N."/>
        </authorList>
    </citation>
    <scope>NUCLEOTIDE SEQUENCE [LARGE SCALE GENOMIC DNA]</scope>
    <source>
        <strain evidence="2 3">DSM 12130</strain>
    </source>
</reference>
<dbReference type="PANTHER" id="PTHR22916">
    <property type="entry name" value="GLYCOSYLTRANSFERASE"/>
    <property type="match status" value="1"/>
</dbReference>
<keyword evidence="2" id="KW-0808">Transferase</keyword>
<organism evidence="2 3">
    <name type="scientific">Desulforhopalus singaporensis</name>
    <dbReference type="NCBI Taxonomy" id="91360"/>
    <lineage>
        <taxon>Bacteria</taxon>
        <taxon>Pseudomonadati</taxon>
        <taxon>Thermodesulfobacteriota</taxon>
        <taxon>Desulfobulbia</taxon>
        <taxon>Desulfobulbales</taxon>
        <taxon>Desulfocapsaceae</taxon>
        <taxon>Desulforhopalus</taxon>
    </lineage>
</organism>
<dbReference type="Pfam" id="PF00535">
    <property type="entry name" value="Glycos_transf_2"/>
    <property type="match status" value="1"/>
</dbReference>
<dbReference type="STRING" id="91360.SAMN05660330_01928"/>
<dbReference type="InterPro" id="IPR029044">
    <property type="entry name" value="Nucleotide-diphossugar_trans"/>
</dbReference>